<accession>A0ABR4DII3</accession>
<dbReference type="Proteomes" id="UP001600064">
    <property type="component" value="Unassembled WGS sequence"/>
</dbReference>
<feature type="region of interest" description="Disordered" evidence="1">
    <location>
        <begin position="476"/>
        <end position="500"/>
    </location>
</feature>
<keyword evidence="3" id="KW-1185">Reference proteome</keyword>
<evidence type="ECO:0000256" key="1">
    <source>
        <dbReference type="SAM" id="MobiDB-lite"/>
    </source>
</evidence>
<dbReference type="EMBL" id="JAZGUE010000002">
    <property type="protein sequence ID" value="KAL2270185.1"/>
    <property type="molecule type" value="Genomic_DNA"/>
</dbReference>
<dbReference type="GeneID" id="98123275"/>
<comment type="caution">
    <text evidence="2">The sequence shown here is derived from an EMBL/GenBank/DDBJ whole genome shotgun (WGS) entry which is preliminary data.</text>
</comment>
<gene>
    <name evidence="2" type="ORF">VTJ83DRAFT_2369</name>
</gene>
<reference evidence="2 3" key="1">
    <citation type="journal article" date="2024" name="Commun. Biol.">
        <title>Comparative genomic analysis of thermophilic fungi reveals convergent evolutionary adaptations and gene losses.</title>
        <authorList>
            <person name="Steindorff A.S."/>
            <person name="Aguilar-Pontes M.V."/>
            <person name="Robinson A.J."/>
            <person name="Andreopoulos B."/>
            <person name="LaButti K."/>
            <person name="Kuo A."/>
            <person name="Mondo S."/>
            <person name="Riley R."/>
            <person name="Otillar R."/>
            <person name="Haridas S."/>
            <person name="Lipzen A."/>
            <person name="Grimwood J."/>
            <person name="Schmutz J."/>
            <person name="Clum A."/>
            <person name="Reid I.D."/>
            <person name="Moisan M.C."/>
            <person name="Butler G."/>
            <person name="Nguyen T.T.M."/>
            <person name="Dewar K."/>
            <person name="Conant G."/>
            <person name="Drula E."/>
            <person name="Henrissat B."/>
            <person name="Hansel C."/>
            <person name="Singer S."/>
            <person name="Hutchinson M.I."/>
            <person name="de Vries R.P."/>
            <person name="Natvig D.O."/>
            <person name="Powell A.J."/>
            <person name="Tsang A."/>
            <person name="Grigoriev I.V."/>
        </authorList>
    </citation>
    <scope>NUCLEOTIDE SEQUENCE [LARGE SCALE GENOMIC DNA]</scope>
    <source>
        <strain evidence="2 3">ATCC 22073</strain>
    </source>
</reference>
<dbReference type="Pfam" id="PF14441">
    <property type="entry name" value="OTT_1508_deam"/>
    <property type="match status" value="1"/>
</dbReference>
<organism evidence="2 3">
    <name type="scientific">Remersonia thermophila</name>
    <dbReference type="NCBI Taxonomy" id="72144"/>
    <lineage>
        <taxon>Eukaryota</taxon>
        <taxon>Fungi</taxon>
        <taxon>Dikarya</taxon>
        <taxon>Ascomycota</taxon>
        <taxon>Pezizomycotina</taxon>
        <taxon>Sordariomycetes</taxon>
        <taxon>Sordariomycetidae</taxon>
        <taxon>Sordariales</taxon>
        <taxon>Sordariales incertae sedis</taxon>
        <taxon>Remersonia</taxon>
    </lineage>
</organism>
<name>A0ABR4DII3_9PEZI</name>
<evidence type="ECO:0000313" key="3">
    <source>
        <dbReference type="Proteomes" id="UP001600064"/>
    </source>
</evidence>
<dbReference type="RefSeq" id="XP_070868909.1">
    <property type="nucleotide sequence ID" value="XM_071008631.1"/>
</dbReference>
<proteinExistence type="predicted"/>
<dbReference type="InterPro" id="IPR027796">
    <property type="entry name" value="OTT_1508_deam-like"/>
</dbReference>
<evidence type="ECO:0000313" key="2">
    <source>
        <dbReference type="EMBL" id="KAL2270185.1"/>
    </source>
</evidence>
<protein>
    <submittedName>
        <fullName evidence="2">Uncharacterized protein</fullName>
    </submittedName>
</protein>
<sequence>MPSQEQEQRQQHLILAENIALLSRLVQAPTAPYDNPRPSSAAARDPGRVLSFDTEVCLASTLAFLGSISDDPCHVIAVCVEEVPSTRSIQVVVAINKEWPDSQEGVLNRIQHGLTVVLGRLACVSEAEEAQVQESVIDAVADMCRQRILARVRSRRPDARYHRKKRQHAWLGSLLQRALEAVGRQGDRSLSLADLDTFKRRARRLLASLELLESCHEKDVHRHILAVLRAAHRLQSTGRVAAILSAIPTTDMEPTAVSAAAARVEKLARYWECSVYLVGLARSLGIFRRAEVIPVSLGPELFARDATPVPPDCLERCVERCKGRIAPLGFPRLEEIEKRLVARASLAGYVRQLLGTAKVHAEVQIVCRYELRPAAVPPRVICSGKNACYLCNLFVRLHGGGAYHLPGTHGNLYPGWRLPRHPSLQRTCAQLNRALEARVREALPRSLGPTPAPAAPARCGTRTRAPCFLPCRRSPRWPAPRRRRALAAKMPRRGGRGSRR</sequence>